<dbReference type="InterPro" id="IPR036259">
    <property type="entry name" value="MFS_trans_sf"/>
</dbReference>
<comment type="caution">
    <text evidence="8">The sequence shown here is derived from an EMBL/GenBank/DDBJ whole genome shotgun (WGS) entry which is preliminary data.</text>
</comment>
<reference evidence="8" key="1">
    <citation type="submission" date="2020-05" db="EMBL/GenBank/DDBJ databases">
        <title>WGS assembly of Corymbia citriodora subspecies variegata.</title>
        <authorList>
            <person name="Barry K."/>
            <person name="Hundley H."/>
            <person name="Shu S."/>
            <person name="Jenkins J."/>
            <person name="Grimwood J."/>
            <person name="Baten A."/>
        </authorList>
    </citation>
    <scope>NUCLEOTIDE SEQUENCE</scope>
    <source>
        <strain evidence="8">CV2-018</strain>
    </source>
</reference>
<protein>
    <recommendedName>
        <fullName evidence="7">Major facilitator superfamily (MFS) profile domain-containing protein</fullName>
    </recommendedName>
</protein>
<evidence type="ECO:0000256" key="3">
    <source>
        <dbReference type="ARBA" id="ARBA00022692"/>
    </source>
</evidence>
<evidence type="ECO:0000313" key="9">
    <source>
        <dbReference type="Proteomes" id="UP000806378"/>
    </source>
</evidence>
<organism evidence="8 9">
    <name type="scientific">Corymbia citriodora subsp. variegata</name>
    <dbReference type="NCBI Taxonomy" id="360336"/>
    <lineage>
        <taxon>Eukaryota</taxon>
        <taxon>Viridiplantae</taxon>
        <taxon>Streptophyta</taxon>
        <taxon>Embryophyta</taxon>
        <taxon>Tracheophyta</taxon>
        <taxon>Spermatophyta</taxon>
        <taxon>Magnoliopsida</taxon>
        <taxon>eudicotyledons</taxon>
        <taxon>Gunneridae</taxon>
        <taxon>Pentapetalae</taxon>
        <taxon>rosids</taxon>
        <taxon>malvids</taxon>
        <taxon>Myrtales</taxon>
        <taxon>Myrtaceae</taxon>
        <taxon>Myrtoideae</taxon>
        <taxon>Eucalypteae</taxon>
        <taxon>Corymbia</taxon>
    </lineage>
</organism>
<dbReference type="PROSITE" id="PS50850">
    <property type="entry name" value="MFS"/>
    <property type="match status" value="1"/>
</dbReference>
<dbReference type="SUPFAM" id="SSF103473">
    <property type="entry name" value="MFS general substrate transporter"/>
    <property type="match status" value="1"/>
</dbReference>
<dbReference type="Pfam" id="PF07690">
    <property type="entry name" value="MFS_1"/>
    <property type="match status" value="1"/>
</dbReference>
<dbReference type="PANTHER" id="PTHR23504:SF114">
    <property type="entry name" value="PROTEIN ZINC INDUCED FACILITATOR-LIKE 1"/>
    <property type="match status" value="1"/>
</dbReference>
<keyword evidence="5 6" id="KW-0472">Membrane</keyword>
<evidence type="ECO:0000256" key="1">
    <source>
        <dbReference type="ARBA" id="ARBA00004141"/>
    </source>
</evidence>
<evidence type="ECO:0000259" key="7">
    <source>
        <dbReference type="PROSITE" id="PS50850"/>
    </source>
</evidence>
<feature type="transmembrane region" description="Helical" evidence="6">
    <location>
        <begin position="40"/>
        <end position="64"/>
    </location>
</feature>
<feature type="transmembrane region" description="Helical" evidence="6">
    <location>
        <begin position="76"/>
        <end position="98"/>
    </location>
</feature>
<dbReference type="Gramene" id="rna-gnl|WGS:JABURB|Cocit.L2440.1">
    <property type="protein sequence ID" value="cds-KAF7847931.1"/>
    <property type="gene ID" value="gene-BT93_L2440"/>
</dbReference>
<comment type="subcellular location">
    <subcellularLocation>
        <location evidence="1">Membrane</location>
        <topology evidence="1">Multi-pass membrane protein</topology>
    </subcellularLocation>
</comment>
<accession>A0A8T0CJR4</accession>
<gene>
    <name evidence="8" type="ORF">BT93_L2440</name>
</gene>
<evidence type="ECO:0000256" key="6">
    <source>
        <dbReference type="SAM" id="Phobius"/>
    </source>
</evidence>
<name>A0A8T0CJR4_CORYI</name>
<keyword evidence="9" id="KW-1185">Reference proteome</keyword>
<dbReference type="OrthoDB" id="10262656at2759"/>
<dbReference type="InterPro" id="IPR020846">
    <property type="entry name" value="MFS_dom"/>
</dbReference>
<dbReference type="AlphaFoldDB" id="A0A8T0CJR4"/>
<dbReference type="GO" id="GO:0005886">
    <property type="term" value="C:plasma membrane"/>
    <property type="evidence" value="ECO:0007669"/>
    <property type="project" value="TreeGrafter"/>
</dbReference>
<dbReference type="GO" id="GO:0090333">
    <property type="term" value="P:regulation of stomatal closure"/>
    <property type="evidence" value="ECO:0007669"/>
    <property type="project" value="TreeGrafter"/>
</dbReference>
<proteinExistence type="predicted"/>
<sequence length="163" mass="18307">MAVDEQTVVLLKKHYYENCPGCKVDNLKESRRGLPIRELLSIWIVVLCSALTVSSLFPYLYFMIRDFHIAKREEDIGYYAGYVGSSLFLGRVLTSILWGIVADRCGRKPVIVIGTISVAVLNTLFGLSVNFWMAIASRFLLGCLNGLLGPVKAYASEMIRDEY</sequence>
<evidence type="ECO:0000256" key="4">
    <source>
        <dbReference type="ARBA" id="ARBA00022989"/>
    </source>
</evidence>
<evidence type="ECO:0000256" key="2">
    <source>
        <dbReference type="ARBA" id="ARBA00022448"/>
    </source>
</evidence>
<keyword evidence="2" id="KW-0813">Transport</keyword>
<keyword evidence="3 6" id="KW-0812">Transmembrane</keyword>
<feature type="transmembrane region" description="Helical" evidence="6">
    <location>
        <begin position="110"/>
        <end position="129"/>
    </location>
</feature>
<dbReference type="InterPro" id="IPR011701">
    <property type="entry name" value="MFS"/>
</dbReference>
<keyword evidence="4 6" id="KW-1133">Transmembrane helix</keyword>
<dbReference type="GO" id="GO:0009705">
    <property type="term" value="C:plant-type vacuole membrane"/>
    <property type="evidence" value="ECO:0007669"/>
    <property type="project" value="TreeGrafter"/>
</dbReference>
<dbReference type="PANTHER" id="PTHR23504">
    <property type="entry name" value="MAJOR FACILITATOR SUPERFAMILY DOMAIN-CONTAINING PROTEIN 10"/>
    <property type="match status" value="1"/>
</dbReference>
<evidence type="ECO:0000313" key="8">
    <source>
        <dbReference type="EMBL" id="KAF7847931.1"/>
    </source>
</evidence>
<dbReference type="GO" id="GO:0022821">
    <property type="term" value="F:solute:potassium antiporter activity"/>
    <property type="evidence" value="ECO:0007669"/>
    <property type="project" value="TreeGrafter"/>
</dbReference>
<dbReference type="EMBL" id="MU090408">
    <property type="protein sequence ID" value="KAF7847931.1"/>
    <property type="molecule type" value="Genomic_DNA"/>
</dbReference>
<evidence type="ECO:0000256" key="5">
    <source>
        <dbReference type="ARBA" id="ARBA00023136"/>
    </source>
</evidence>
<dbReference type="Gene3D" id="1.20.1250.20">
    <property type="entry name" value="MFS general substrate transporter like domains"/>
    <property type="match status" value="1"/>
</dbReference>
<feature type="domain" description="Major facilitator superfamily (MFS) profile" evidence="7">
    <location>
        <begin position="38"/>
        <end position="163"/>
    </location>
</feature>
<dbReference type="Proteomes" id="UP000806378">
    <property type="component" value="Unassembled WGS sequence"/>
</dbReference>